<dbReference type="EMBL" id="PTIW01000001">
    <property type="protein sequence ID" value="PPK63064.1"/>
    <property type="molecule type" value="Genomic_DNA"/>
</dbReference>
<evidence type="ECO:0000313" key="2">
    <source>
        <dbReference type="Proteomes" id="UP000239861"/>
    </source>
</evidence>
<accession>A0AB37A0U2</accession>
<dbReference type="AlphaFoldDB" id="A0AB37A0U2"/>
<name>A0AB37A0U2_9BACT</name>
<proteinExistence type="predicted"/>
<protein>
    <submittedName>
        <fullName evidence="1">Uncharacterized protein</fullName>
    </submittedName>
</protein>
<sequence>MKELNHNKSVEPINYPAGNSSAHFKRYLNIKHKGQKMEKQTESDFINSIINVANEINGHTITSEQKDLIIKKFNELEGTSFERAKKSIENVINKDISKYELVQEDSAASMNN</sequence>
<dbReference type="Proteomes" id="UP000239861">
    <property type="component" value="Unassembled WGS sequence"/>
</dbReference>
<evidence type="ECO:0000313" key="1">
    <source>
        <dbReference type="EMBL" id="PPK63064.1"/>
    </source>
</evidence>
<comment type="caution">
    <text evidence="1">The sequence shown here is derived from an EMBL/GenBank/DDBJ whole genome shotgun (WGS) entry which is preliminary data.</text>
</comment>
<organism evidence="1 2">
    <name type="scientific">Malaciobacter marinus</name>
    <dbReference type="NCBI Taxonomy" id="505249"/>
    <lineage>
        <taxon>Bacteria</taxon>
        <taxon>Pseudomonadati</taxon>
        <taxon>Campylobacterota</taxon>
        <taxon>Epsilonproteobacteria</taxon>
        <taxon>Campylobacterales</taxon>
        <taxon>Arcobacteraceae</taxon>
        <taxon>Malaciobacter</taxon>
    </lineage>
</organism>
<gene>
    <name evidence="1" type="ORF">B0F89_101265</name>
</gene>
<reference evidence="1 2" key="1">
    <citation type="submission" date="2018-02" db="EMBL/GenBank/DDBJ databases">
        <title>Subsurface microbial communities from deep shales in Ohio and West Virginia, USA.</title>
        <authorList>
            <person name="Wrighton K."/>
        </authorList>
    </citation>
    <scope>NUCLEOTIDE SEQUENCE [LARGE SCALE GENOMIC DNA]</scope>
    <source>
        <strain evidence="1 2">MARC-MIP3H16</strain>
    </source>
</reference>